<accession>A0ABQ4ZM83</accession>
<organism evidence="1 2">
    <name type="scientific">Tanacetum coccineum</name>
    <dbReference type="NCBI Taxonomy" id="301880"/>
    <lineage>
        <taxon>Eukaryota</taxon>
        <taxon>Viridiplantae</taxon>
        <taxon>Streptophyta</taxon>
        <taxon>Embryophyta</taxon>
        <taxon>Tracheophyta</taxon>
        <taxon>Spermatophyta</taxon>
        <taxon>Magnoliopsida</taxon>
        <taxon>eudicotyledons</taxon>
        <taxon>Gunneridae</taxon>
        <taxon>Pentapetalae</taxon>
        <taxon>asterids</taxon>
        <taxon>campanulids</taxon>
        <taxon>Asterales</taxon>
        <taxon>Asteraceae</taxon>
        <taxon>Asteroideae</taxon>
        <taxon>Anthemideae</taxon>
        <taxon>Anthemidinae</taxon>
        <taxon>Tanacetum</taxon>
    </lineage>
</organism>
<reference evidence="1" key="1">
    <citation type="journal article" date="2022" name="Int. J. Mol. Sci.">
        <title>Draft Genome of Tanacetum Coccineum: Genomic Comparison of Closely Related Tanacetum-Family Plants.</title>
        <authorList>
            <person name="Yamashiro T."/>
            <person name="Shiraishi A."/>
            <person name="Nakayama K."/>
            <person name="Satake H."/>
        </authorList>
    </citation>
    <scope>NUCLEOTIDE SEQUENCE</scope>
</reference>
<dbReference type="Proteomes" id="UP001151760">
    <property type="component" value="Unassembled WGS sequence"/>
</dbReference>
<gene>
    <name evidence="1" type="ORF">Tco_0773990</name>
</gene>
<sequence length="81" mass="8751">MLLSSSATSAQALPSSRFLCIQRVGSAYHARSDDVPVSVPIVAPQGLQILLADVATQTEDKESPRLLRSKSLPAMFNLDWP</sequence>
<comment type="caution">
    <text evidence="1">The sequence shown here is derived from an EMBL/GenBank/DDBJ whole genome shotgun (WGS) entry which is preliminary data.</text>
</comment>
<evidence type="ECO:0000313" key="2">
    <source>
        <dbReference type="Proteomes" id="UP001151760"/>
    </source>
</evidence>
<name>A0ABQ4ZM83_9ASTR</name>
<proteinExistence type="predicted"/>
<evidence type="ECO:0000313" key="1">
    <source>
        <dbReference type="EMBL" id="GJS91354.1"/>
    </source>
</evidence>
<reference evidence="1" key="2">
    <citation type="submission" date="2022-01" db="EMBL/GenBank/DDBJ databases">
        <authorList>
            <person name="Yamashiro T."/>
            <person name="Shiraishi A."/>
            <person name="Satake H."/>
            <person name="Nakayama K."/>
        </authorList>
    </citation>
    <scope>NUCLEOTIDE SEQUENCE</scope>
</reference>
<evidence type="ECO:0008006" key="3">
    <source>
        <dbReference type="Google" id="ProtNLM"/>
    </source>
</evidence>
<protein>
    <recommendedName>
        <fullName evidence="3">Secreted protein</fullName>
    </recommendedName>
</protein>
<dbReference type="EMBL" id="BQNB010011498">
    <property type="protein sequence ID" value="GJS91354.1"/>
    <property type="molecule type" value="Genomic_DNA"/>
</dbReference>
<keyword evidence="2" id="KW-1185">Reference proteome</keyword>